<feature type="transmembrane region" description="Helical" evidence="1">
    <location>
        <begin position="61"/>
        <end position="84"/>
    </location>
</feature>
<evidence type="ECO:0000313" key="3">
    <source>
        <dbReference type="Proteomes" id="UP000281955"/>
    </source>
</evidence>
<keyword evidence="3" id="KW-1185">Reference proteome</keyword>
<organism evidence="2 3">
    <name type="scientific">Motilibacter peucedani</name>
    <dbReference type="NCBI Taxonomy" id="598650"/>
    <lineage>
        <taxon>Bacteria</taxon>
        <taxon>Bacillati</taxon>
        <taxon>Actinomycetota</taxon>
        <taxon>Actinomycetes</taxon>
        <taxon>Motilibacterales</taxon>
        <taxon>Motilibacteraceae</taxon>
        <taxon>Motilibacter</taxon>
    </lineage>
</organism>
<dbReference type="AlphaFoldDB" id="A0A420XPK9"/>
<sequence length="122" mass="13080">MPLAFIAVAISLALLEAALVPEAKVFGWPTVAIAMSAWPIFGAVGFVALKGSNGAGAEHAIAWMFTLLYLSCLVVTQGRPLLVMNQLIDDDPHFTPRLRKQSRRAQWLLIAVLCVGAGLPLL</sequence>
<reference evidence="2 3" key="1">
    <citation type="submission" date="2018-10" db="EMBL/GenBank/DDBJ databases">
        <title>Genomic Encyclopedia of Archaeal and Bacterial Type Strains, Phase II (KMG-II): from individual species to whole genera.</title>
        <authorList>
            <person name="Goeker M."/>
        </authorList>
    </citation>
    <scope>NUCLEOTIDE SEQUENCE [LARGE SCALE GENOMIC DNA]</scope>
    <source>
        <strain evidence="2 3">RP-AC37</strain>
    </source>
</reference>
<feature type="transmembrane region" description="Helical" evidence="1">
    <location>
        <begin position="27"/>
        <end position="49"/>
    </location>
</feature>
<feature type="transmembrane region" description="Helical" evidence="1">
    <location>
        <begin position="104"/>
        <end position="121"/>
    </location>
</feature>
<dbReference type="EMBL" id="RBWV01000012">
    <property type="protein sequence ID" value="RKS74127.1"/>
    <property type="molecule type" value="Genomic_DNA"/>
</dbReference>
<evidence type="ECO:0000256" key="1">
    <source>
        <dbReference type="SAM" id="Phobius"/>
    </source>
</evidence>
<accession>A0A420XPK9</accession>
<dbReference type="Proteomes" id="UP000281955">
    <property type="component" value="Unassembled WGS sequence"/>
</dbReference>
<dbReference type="InParanoid" id="A0A420XPK9"/>
<protein>
    <submittedName>
        <fullName evidence="2">Uncharacterized protein</fullName>
    </submittedName>
</protein>
<evidence type="ECO:0000313" key="2">
    <source>
        <dbReference type="EMBL" id="RKS74127.1"/>
    </source>
</evidence>
<dbReference type="RefSeq" id="WP_121193885.1">
    <property type="nucleotide sequence ID" value="NZ_RBWV01000012.1"/>
</dbReference>
<gene>
    <name evidence="2" type="ORF">CLV35_2628</name>
</gene>
<name>A0A420XPK9_9ACTN</name>
<comment type="caution">
    <text evidence="2">The sequence shown here is derived from an EMBL/GenBank/DDBJ whole genome shotgun (WGS) entry which is preliminary data.</text>
</comment>
<proteinExistence type="predicted"/>
<keyword evidence="1" id="KW-0812">Transmembrane</keyword>
<keyword evidence="1" id="KW-0472">Membrane</keyword>
<keyword evidence="1" id="KW-1133">Transmembrane helix</keyword>